<feature type="domain" description="PLAT" evidence="3">
    <location>
        <begin position="1"/>
        <end position="65"/>
    </location>
</feature>
<dbReference type="SUPFAM" id="SSF49723">
    <property type="entry name" value="Lipase/lipooxygenase domain (PLAT/LH2 domain)"/>
    <property type="match status" value="1"/>
</dbReference>
<dbReference type="InterPro" id="IPR052970">
    <property type="entry name" value="Inner_ear_hair_cell_LOXHD"/>
</dbReference>
<gene>
    <name evidence="4" type="ORF">MGAL_10B080342</name>
</gene>
<evidence type="ECO:0000256" key="1">
    <source>
        <dbReference type="PROSITE-ProRule" id="PRU00152"/>
    </source>
</evidence>
<dbReference type="PANTHER" id="PTHR45901">
    <property type="entry name" value="PROTEIN CBG12474"/>
    <property type="match status" value="1"/>
</dbReference>
<dbReference type="Proteomes" id="UP000596742">
    <property type="component" value="Unassembled WGS sequence"/>
</dbReference>
<keyword evidence="5" id="KW-1185">Reference proteome</keyword>
<dbReference type="Gene3D" id="2.60.60.20">
    <property type="entry name" value="PLAT/LH2 domain"/>
    <property type="match status" value="2"/>
</dbReference>
<dbReference type="OrthoDB" id="5322100at2759"/>
<dbReference type="InterPro" id="IPR036392">
    <property type="entry name" value="PLAT/LH2_dom_sf"/>
</dbReference>
<proteinExistence type="predicted"/>
<feature type="compositionally biased region" description="Basic and acidic residues" evidence="2">
    <location>
        <begin position="237"/>
        <end position="261"/>
    </location>
</feature>
<dbReference type="PANTHER" id="PTHR45901:SF7">
    <property type="entry name" value="OXYGEN-REGULATED PROTEIN 1"/>
    <property type="match status" value="1"/>
</dbReference>
<evidence type="ECO:0000313" key="5">
    <source>
        <dbReference type="Proteomes" id="UP000596742"/>
    </source>
</evidence>
<comment type="caution">
    <text evidence="4">The sequence shown here is derived from an EMBL/GenBank/DDBJ whole genome shotgun (WGS) entry which is preliminary data.</text>
</comment>
<comment type="caution">
    <text evidence="1">Lacks conserved residue(s) required for the propagation of feature annotation.</text>
</comment>
<feature type="domain" description="PLAT" evidence="3">
    <location>
        <begin position="82"/>
        <end position="201"/>
    </location>
</feature>
<evidence type="ECO:0000259" key="3">
    <source>
        <dbReference type="PROSITE" id="PS50095"/>
    </source>
</evidence>
<name>A0A8B6CPS9_MYTGA</name>
<dbReference type="PROSITE" id="PS50095">
    <property type="entry name" value="PLAT"/>
    <property type="match status" value="2"/>
</dbReference>
<evidence type="ECO:0000256" key="2">
    <source>
        <dbReference type="SAM" id="MobiDB-lite"/>
    </source>
</evidence>
<reference evidence="4" key="1">
    <citation type="submission" date="2018-11" db="EMBL/GenBank/DDBJ databases">
        <authorList>
            <person name="Alioto T."/>
            <person name="Alioto T."/>
        </authorList>
    </citation>
    <scope>NUCLEOTIDE SEQUENCE</scope>
</reference>
<feature type="non-terminal residue" evidence="4">
    <location>
        <position position="1"/>
    </location>
</feature>
<dbReference type="Pfam" id="PF01477">
    <property type="entry name" value="PLAT"/>
    <property type="match status" value="1"/>
</dbReference>
<dbReference type="EMBL" id="UYJE01002117">
    <property type="protein sequence ID" value="VDI07972.1"/>
    <property type="molecule type" value="Genomic_DNA"/>
</dbReference>
<dbReference type="SMART" id="SM00308">
    <property type="entry name" value="LH2"/>
    <property type="match status" value="1"/>
</dbReference>
<feature type="compositionally biased region" description="Polar residues" evidence="2">
    <location>
        <begin position="211"/>
        <end position="236"/>
    </location>
</feature>
<protein>
    <recommendedName>
        <fullName evidence="3">PLAT domain-containing protein</fullName>
    </recommendedName>
</protein>
<dbReference type="InterPro" id="IPR001024">
    <property type="entry name" value="PLAT/LH2_dom"/>
</dbReference>
<feature type="region of interest" description="Disordered" evidence="2">
    <location>
        <begin position="209"/>
        <end position="261"/>
    </location>
</feature>
<dbReference type="AlphaFoldDB" id="A0A8B6CPS9"/>
<organism evidence="4 5">
    <name type="scientific">Mytilus galloprovincialis</name>
    <name type="common">Mediterranean mussel</name>
    <dbReference type="NCBI Taxonomy" id="29158"/>
    <lineage>
        <taxon>Eukaryota</taxon>
        <taxon>Metazoa</taxon>
        <taxon>Spiralia</taxon>
        <taxon>Lophotrochozoa</taxon>
        <taxon>Mollusca</taxon>
        <taxon>Bivalvia</taxon>
        <taxon>Autobranchia</taxon>
        <taxon>Pteriomorphia</taxon>
        <taxon>Mytilida</taxon>
        <taxon>Mytiloidea</taxon>
        <taxon>Mytilidae</taxon>
        <taxon>Mytilinae</taxon>
        <taxon>Mytilus</taxon>
    </lineage>
</organism>
<sequence>IKLELEELGETRKIRLEHSDVKPGAAWAVDKIILEDLFRDDSMEFPVNKNLTLADPGSDISVEIPAHHKNHVWPESSGVDVNQYVIEVETGDEEGAETSEVIHVNLFGTLGDSGKRYLIHNTEKRSKFQRGQTDTFIIEAVDLGRLEALIVGHHGHSPSSAWFLEKVSVKESVTDTTKYIFPCGSWLLDDNDLGVAELELYMDRVEKEDQNNNADETDGANTEELNTQNDQSNKLTKNNDDNKSPDNTEHRNSDEIDRVET</sequence>
<accession>A0A8B6CPS9</accession>
<evidence type="ECO:0000313" key="4">
    <source>
        <dbReference type="EMBL" id="VDI07972.1"/>
    </source>
</evidence>